<evidence type="ECO:0008006" key="3">
    <source>
        <dbReference type="Google" id="ProtNLM"/>
    </source>
</evidence>
<protein>
    <recommendedName>
        <fullName evidence="3">Cthe-2314-like HEPN domain-containing protein</fullName>
    </recommendedName>
</protein>
<accession>A0ABR8JN36</accession>
<gene>
    <name evidence="1" type="ORF">IC231_17220</name>
</gene>
<comment type="caution">
    <text evidence="1">The sequence shown here is derived from an EMBL/GenBank/DDBJ whole genome shotgun (WGS) entry which is preliminary data.</text>
</comment>
<evidence type="ECO:0000313" key="1">
    <source>
        <dbReference type="EMBL" id="MBD2716792.1"/>
    </source>
</evidence>
<name>A0ABR8JN36_9BACT</name>
<organism evidence="1 2">
    <name type="scientific">Hymenobacter duratus</name>
    <dbReference type="NCBI Taxonomy" id="2771356"/>
    <lineage>
        <taxon>Bacteria</taxon>
        <taxon>Pseudomonadati</taxon>
        <taxon>Bacteroidota</taxon>
        <taxon>Cytophagia</taxon>
        <taxon>Cytophagales</taxon>
        <taxon>Hymenobacteraceae</taxon>
        <taxon>Hymenobacter</taxon>
    </lineage>
</organism>
<dbReference type="Proteomes" id="UP000642468">
    <property type="component" value="Unassembled WGS sequence"/>
</dbReference>
<keyword evidence="2" id="KW-1185">Reference proteome</keyword>
<evidence type="ECO:0000313" key="2">
    <source>
        <dbReference type="Proteomes" id="UP000642468"/>
    </source>
</evidence>
<reference evidence="1 2" key="1">
    <citation type="submission" date="2020-09" db="EMBL/GenBank/DDBJ databases">
        <authorList>
            <person name="Kim M.K."/>
        </authorList>
    </citation>
    <scope>NUCLEOTIDE SEQUENCE [LARGE SCALE GENOMIC DNA]</scope>
    <source>
        <strain evidence="1 2">BT646</strain>
    </source>
</reference>
<dbReference type="EMBL" id="JACWZZ010000004">
    <property type="protein sequence ID" value="MBD2716792.1"/>
    <property type="molecule type" value="Genomic_DNA"/>
</dbReference>
<dbReference type="RefSeq" id="WP_190785727.1">
    <property type="nucleotide sequence ID" value="NZ_JACWZZ010000004.1"/>
</dbReference>
<proteinExistence type="predicted"/>
<sequence>MSTKKKPVNAIDNLIDAVAGTILQGKNSDLFLREPENLRLLDFFIRHIADLQNFIGLFKTHYLPAANKSTVDARKQVASSKYKSFFDLTDEDLKENVYETVRLGYVGLYHKLEIFVEGVGNQRSVIKETYLEDDEEYKFENIFKFLHSEFGLLRTDLKKDINPKINRIRLICNKVKHDDGIISGADDKLVLSNPIFLLDKGRRLRLPAEVLFADANYIKDFMKDVFILINLVSVYYRFSKGSFAESKEGEEHLANLKTSIKNYVDLLRK</sequence>